<accession>A0A1I9LPW1</accession>
<dbReference type="AlphaFoldDB" id="A0A1I9LPW1"/>
<sequence length="80" mass="9271">MVLTEAEIEAELDRLMEAPEVDEEQVKDLEKRMIEFTKTNRGIDPKYMKTIEYLKMDKRLKSMIKVTGTSIVKQKSSSSS</sequence>
<gene>
    <name evidence="1 2" type="ordered locus">At3g21825</name>
</gene>
<dbReference type="GeneID" id="28719299"/>
<protein>
    <submittedName>
        <fullName evidence="2">Uncharacterized protein</fullName>
    </submittedName>
</protein>
<evidence type="ECO:0000313" key="1">
    <source>
        <dbReference type="Araport" id="AT3G21825"/>
    </source>
</evidence>
<dbReference type="RefSeq" id="NP_001326635.1">
    <property type="nucleotide sequence ID" value="NM_001338551.1"/>
</dbReference>
<keyword evidence="3" id="KW-1185">Reference proteome</keyword>
<reference evidence="3" key="2">
    <citation type="journal article" date="2017" name="Plant J.">
        <title>Araport11: a complete reannotation of the Arabidopsis thaliana reference genome.</title>
        <authorList>
            <person name="Cheng C.Y."/>
            <person name="Krishnakumar V."/>
            <person name="Chan A.P."/>
            <person name="Thibaud-Nissen F."/>
            <person name="Schobel S."/>
            <person name="Town C.D."/>
        </authorList>
    </citation>
    <scope>GENOME REANNOTATION</scope>
    <source>
        <strain evidence="3">cv. Columbia</strain>
    </source>
</reference>
<dbReference type="Araport" id="AT3G21825"/>
<dbReference type="EMBL" id="CP002686">
    <property type="protein sequence ID" value="ANM64619.1"/>
    <property type="molecule type" value="Genomic_DNA"/>
</dbReference>
<dbReference type="OMA" id="KRMIEFT"/>
<evidence type="ECO:0000313" key="3">
    <source>
        <dbReference type="Proteomes" id="UP000006548"/>
    </source>
</evidence>
<evidence type="ECO:0000313" key="2">
    <source>
        <dbReference type="EMBL" id="ANM64619.1"/>
    </source>
</evidence>
<dbReference type="KEGG" id="ath:AT3G21825"/>
<dbReference type="SMR" id="A0A1I9LPW1"/>
<name>A0A1I9LPW1_ARATH</name>
<proteinExistence type="predicted"/>
<dbReference type="TAIR" id="AT3G21825"/>
<dbReference type="Proteomes" id="UP000006548">
    <property type="component" value="Chromosome 3"/>
</dbReference>
<organism evidence="2 3">
    <name type="scientific">Arabidopsis thaliana</name>
    <name type="common">Mouse-ear cress</name>
    <dbReference type="NCBI Taxonomy" id="3702"/>
    <lineage>
        <taxon>Eukaryota</taxon>
        <taxon>Viridiplantae</taxon>
        <taxon>Streptophyta</taxon>
        <taxon>Embryophyta</taxon>
        <taxon>Tracheophyta</taxon>
        <taxon>Spermatophyta</taxon>
        <taxon>Magnoliopsida</taxon>
        <taxon>eudicotyledons</taxon>
        <taxon>Gunneridae</taxon>
        <taxon>Pentapetalae</taxon>
        <taxon>rosids</taxon>
        <taxon>malvids</taxon>
        <taxon>Brassicales</taxon>
        <taxon>Brassicaceae</taxon>
        <taxon>Camelineae</taxon>
        <taxon>Arabidopsis</taxon>
    </lineage>
</organism>
<reference evidence="2 3" key="1">
    <citation type="journal article" date="2000" name="Nature">
        <title>Sequence and analysis of chromosome 3 of the plant Arabidopsis thaliana.</title>
        <authorList>
            <consortium name="European Union Chromosome 3 Arabidopsis Sequencing Consortium"/>
            <consortium name="Institute for Genomic Research"/>
            <consortium name="Kazusa DNA Research Institute"/>
            <person name="Salanoubat M."/>
            <person name="Lemcke K."/>
            <person name="Rieger M."/>
            <person name="Ansorge W."/>
            <person name="Unseld M."/>
            <person name="Fartmann B."/>
            <person name="Valle G."/>
            <person name="Blocker H."/>
            <person name="Perez-Alonso M."/>
            <person name="Obermaier B."/>
            <person name="Delseny M."/>
            <person name="Boutry M."/>
            <person name="Grivell L.A."/>
            <person name="Mache R."/>
            <person name="Puigdomenech P."/>
            <person name="De Simone V."/>
            <person name="Choisne N."/>
            <person name="Artiguenave F."/>
            <person name="Robert C."/>
            <person name="Brottier P."/>
            <person name="Wincker P."/>
            <person name="Cattolico L."/>
            <person name="Weissenbach J."/>
            <person name="Saurin W."/>
            <person name="Quetier F."/>
            <person name="Schafer M."/>
            <person name="Muller-Auer S."/>
            <person name="Gabel C."/>
            <person name="Fuchs M."/>
            <person name="Benes V."/>
            <person name="Wurmbach E."/>
            <person name="Drzonek H."/>
            <person name="Erfle H."/>
            <person name="Jordan N."/>
            <person name="Bangert S."/>
            <person name="Wiedelmann R."/>
            <person name="Kranz H."/>
            <person name="Voss H."/>
            <person name="Holland R."/>
            <person name="Brandt P."/>
            <person name="Nyakatura G."/>
            <person name="Vezzi A."/>
            <person name="D'Angelo M."/>
            <person name="Pallavicini A."/>
            <person name="Toppo S."/>
            <person name="Simionati B."/>
            <person name="Conrad A."/>
            <person name="Hornischer K."/>
            <person name="Kauer G."/>
            <person name="Lohnert T.H."/>
            <person name="Nordsiek G."/>
            <person name="Reichelt J."/>
            <person name="Scharfe M."/>
            <person name="Schon O."/>
            <person name="Bargues M."/>
            <person name="Terol J."/>
            <person name="Climent J."/>
            <person name="Navarro P."/>
            <person name="Collado C."/>
            <person name="Perez-Perez A."/>
            <person name="Ottenwalder B."/>
            <person name="Duchemin D."/>
            <person name="Cooke R."/>
            <person name="Laudie M."/>
            <person name="Berger-Llauro C."/>
            <person name="Purnelle B."/>
            <person name="Masuy D."/>
            <person name="de Haan M."/>
            <person name="Maarse A.C."/>
            <person name="Alcaraz J.P."/>
            <person name="Cottet A."/>
            <person name="Casacuberta E."/>
            <person name="Monfort A."/>
            <person name="Argiriou A."/>
            <person name="flores M."/>
            <person name="Liguori R."/>
            <person name="Vitale D."/>
            <person name="Mannhaupt G."/>
            <person name="Haase D."/>
            <person name="Schoof H."/>
            <person name="Rudd S."/>
            <person name="Zaccaria P."/>
            <person name="Mewes H.W."/>
            <person name="Mayer K.F."/>
            <person name="Kaul S."/>
            <person name="Town C.D."/>
            <person name="Koo H.L."/>
            <person name="Tallon L.J."/>
            <person name="Jenkins J."/>
            <person name="Rooney T."/>
            <person name="Rizzo M."/>
            <person name="Walts A."/>
            <person name="Utterback T."/>
            <person name="Fujii C.Y."/>
            <person name="Shea T.P."/>
            <person name="Creasy T.H."/>
            <person name="Haas B."/>
            <person name="Maiti R."/>
            <person name="Wu D."/>
            <person name="Peterson J."/>
            <person name="Van Aken S."/>
            <person name="Pai G."/>
            <person name="Militscher J."/>
            <person name="Sellers P."/>
            <person name="Gill J.E."/>
            <person name="Feldblyum T.V."/>
            <person name="Preuss D."/>
            <person name="Lin X."/>
            <person name="Nierman W.C."/>
            <person name="Salzberg S.L."/>
            <person name="White O."/>
            <person name="Venter J.C."/>
            <person name="Fraser C.M."/>
            <person name="Kaneko T."/>
            <person name="Nakamura Y."/>
            <person name="Sato S."/>
            <person name="Kato T."/>
            <person name="Asamizu E."/>
            <person name="Sasamoto S."/>
            <person name="Kimura T."/>
            <person name="Idesawa K."/>
            <person name="Kawashima K."/>
            <person name="Kishida Y."/>
            <person name="Kiyokawa C."/>
            <person name="Kohara M."/>
            <person name="Matsumoto M."/>
            <person name="Matsuno A."/>
            <person name="Muraki A."/>
            <person name="Nakayama S."/>
            <person name="Nakazaki N."/>
            <person name="Shinpo S."/>
            <person name="Takeuchi C."/>
            <person name="Wada T."/>
            <person name="Watanabe A."/>
            <person name="Yamada M."/>
            <person name="Yasuda M."/>
            <person name="Tabata S."/>
        </authorList>
    </citation>
    <scope>NUCLEOTIDE SEQUENCE [LARGE SCALE GENOMIC DNA]</scope>
    <source>
        <strain evidence="3">cv. Columbia</strain>
    </source>
</reference>
<dbReference type="InParanoid" id="A0A1I9LPW1"/>